<dbReference type="EMBL" id="KQ416395">
    <property type="protein sequence ID" value="KOF97111.1"/>
    <property type="molecule type" value="Genomic_DNA"/>
</dbReference>
<reference evidence="1" key="1">
    <citation type="submission" date="2015-07" db="EMBL/GenBank/DDBJ databases">
        <title>MeaNS - Measles Nucleotide Surveillance Program.</title>
        <authorList>
            <person name="Tran T."/>
            <person name="Druce J."/>
        </authorList>
    </citation>
    <scope>NUCLEOTIDE SEQUENCE</scope>
    <source>
        <strain evidence="1">UCB-OBI-ISO-001</strain>
        <tissue evidence="1">Gonad</tissue>
    </source>
</reference>
<sequence>MYVDFQSLLLVIVWSFNHLPESAPFNAYIQDLIKWRVGKSQPKREIGRYVVVISNYLV</sequence>
<dbReference type="AlphaFoldDB" id="A0A0L8I6I6"/>
<proteinExistence type="predicted"/>
<protein>
    <submittedName>
        <fullName evidence="1">Uncharacterized protein</fullName>
    </submittedName>
</protein>
<organism evidence="1">
    <name type="scientific">Octopus bimaculoides</name>
    <name type="common">California two-spotted octopus</name>
    <dbReference type="NCBI Taxonomy" id="37653"/>
    <lineage>
        <taxon>Eukaryota</taxon>
        <taxon>Metazoa</taxon>
        <taxon>Spiralia</taxon>
        <taxon>Lophotrochozoa</taxon>
        <taxon>Mollusca</taxon>
        <taxon>Cephalopoda</taxon>
        <taxon>Coleoidea</taxon>
        <taxon>Octopodiformes</taxon>
        <taxon>Octopoda</taxon>
        <taxon>Incirrata</taxon>
        <taxon>Octopodidae</taxon>
        <taxon>Octopus</taxon>
    </lineage>
</organism>
<gene>
    <name evidence="1" type="ORF">OCBIM_22031395mg</name>
</gene>
<name>A0A0L8I6I6_OCTBM</name>
<accession>A0A0L8I6I6</accession>
<evidence type="ECO:0000313" key="1">
    <source>
        <dbReference type="EMBL" id="KOF97111.1"/>
    </source>
</evidence>